<dbReference type="EnsemblMetazoa" id="Aqu2.1.40218_001">
    <property type="protein sequence ID" value="Aqu2.1.40218_001"/>
    <property type="gene ID" value="Aqu2.1.40218"/>
</dbReference>
<dbReference type="InParanoid" id="A0A1X7VLC0"/>
<name>A0A1X7VLC0_AMPQE</name>
<sequence>MHQLYTLQSVGSAPWHKVRLNEVARADLLGWSLVVPRWDGFSVVWDVASTVSDCMIVSDASGSWGVGVLAPSLDLGEMVAATRGDFNIGQGADAGGDGCSLVGEVLEREGCPVPG</sequence>
<dbReference type="AlphaFoldDB" id="A0A1X7VLC0"/>
<accession>A0A1X7VLC0</accession>
<protein>
    <submittedName>
        <fullName evidence="1">Uncharacterized protein</fullName>
    </submittedName>
</protein>
<reference evidence="1" key="1">
    <citation type="submission" date="2017-05" db="UniProtKB">
        <authorList>
            <consortium name="EnsemblMetazoa"/>
        </authorList>
    </citation>
    <scope>IDENTIFICATION</scope>
</reference>
<proteinExistence type="predicted"/>
<organism evidence="1">
    <name type="scientific">Amphimedon queenslandica</name>
    <name type="common">Sponge</name>
    <dbReference type="NCBI Taxonomy" id="400682"/>
    <lineage>
        <taxon>Eukaryota</taxon>
        <taxon>Metazoa</taxon>
        <taxon>Porifera</taxon>
        <taxon>Demospongiae</taxon>
        <taxon>Heteroscleromorpha</taxon>
        <taxon>Haplosclerida</taxon>
        <taxon>Niphatidae</taxon>
        <taxon>Amphimedon</taxon>
    </lineage>
</organism>
<evidence type="ECO:0000313" key="1">
    <source>
        <dbReference type="EnsemblMetazoa" id="Aqu2.1.40218_001"/>
    </source>
</evidence>